<dbReference type="RefSeq" id="WP_064292821.1">
    <property type="nucleotide sequence ID" value="NZ_JASODP010000001.1"/>
</dbReference>
<proteinExistence type="predicted"/>
<dbReference type="InterPro" id="IPR014965">
    <property type="entry name" value="Amino_acid_metab_prot_put"/>
</dbReference>
<organism evidence="1 2">
    <name type="scientific">Aerococcus urinae</name>
    <dbReference type="NCBI Taxonomy" id="1376"/>
    <lineage>
        <taxon>Bacteria</taxon>
        <taxon>Bacillati</taxon>
        <taxon>Bacillota</taxon>
        <taxon>Bacilli</taxon>
        <taxon>Lactobacillales</taxon>
        <taxon>Aerococcaceae</taxon>
        <taxon>Aerococcus</taxon>
    </lineage>
</organism>
<dbReference type="Proteomes" id="UP000251923">
    <property type="component" value="Unassembled WGS sequence"/>
</dbReference>
<reference evidence="1 2" key="1">
    <citation type="submission" date="2018-04" db="EMBL/GenBank/DDBJ databases">
        <title>Aerococcus urinae genomes.</title>
        <authorList>
            <person name="Hilt E."/>
            <person name="Gilbert N.M."/>
            <person name="Thomas-White K."/>
            <person name="Putonti C."/>
            <person name="Lewis A.L."/>
            <person name="Visck K.L."/>
            <person name="Wolfe A.J."/>
        </authorList>
    </citation>
    <scope>NUCLEOTIDE SEQUENCE [LARGE SCALE GENOMIC DNA]</scope>
    <source>
        <strain evidence="1 2">UMB7480</strain>
    </source>
</reference>
<dbReference type="Gene3D" id="3.30.1820.10">
    <property type="entry name" value="Lp2179-like"/>
    <property type="match status" value="1"/>
</dbReference>
<evidence type="ECO:0000313" key="1">
    <source>
        <dbReference type="EMBL" id="RAV81139.1"/>
    </source>
</evidence>
<protein>
    <submittedName>
        <fullName evidence="1">Cysteine desulfurase</fullName>
    </submittedName>
</protein>
<evidence type="ECO:0000313" key="2">
    <source>
        <dbReference type="Proteomes" id="UP000251923"/>
    </source>
</evidence>
<comment type="caution">
    <text evidence="1">The sequence shown here is derived from an EMBL/GenBank/DDBJ whole genome shotgun (WGS) entry which is preliminary data.</text>
</comment>
<dbReference type="EMBL" id="QMHM01000002">
    <property type="protein sequence ID" value="RAV81139.1"/>
    <property type="molecule type" value="Genomic_DNA"/>
</dbReference>
<sequence>MAFKEKEHLKGSQQTYQVHPNCKAYTLRDYGFTSTKAGNYQIEIPIRPEFQATNYLLLKVQIDKSVDKLQMNVTNKTGLKAVNVYQNSDMADLAKRLEEILADLVDKQVLAISDK</sequence>
<dbReference type="SUPFAM" id="SSF160800">
    <property type="entry name" value="Lp2179-like"/>
    <property type="match status" value="1"/>
</dbReference>
<gene>
    <name evidence="1" type="ORF">DBT54_01695</name>
</gene>
<dbReference type="GeneID" id="86970606"/>
<name>A0A178HEE6_9LACT</name>
<accession>A0A178HEE6</accession>
<dbReference type="InterPro" id="IPR035942">
    <property type="entry name" value="Lp2179-like_sf"/>
</dbReference>
<dbReference type="AlphaFoldDB" id="A0A178HEE6"/>
<dbReference type="Pfam" id="PF08866">
    <property type="entry name" value="DUF1831"/>
    <property type="match status" value="1"/>
</dbReference>